<reference evidence="2" key="1">
    <citation type="submission" date="2022-06" db="EMBL/GenBank/DDBJ databases">
        <authorList>
            <consortium name="SYNGENTA / RWTH Aachen University"/>
        </authorList>
    </citation>
    <scope>NUCLEOTIDE SEQUENCE</scope>
</reference>
<comment type="caution">
    <text evidence="2">The sequence shown here is derived from an EMBL/GenBank/DDBJ whole genome shotgun (WGS) entry which is preliminary data.</text>
</comment>
<evidence type="ECO:0000256" key="1">
    <source>
        <dbReference type="SAM" id="MobiDB-lite"/>
    </source>
</evidence>
<proteinExistence type="predicted"/>
<accession>A0AAV0BA52</accession>
<protein>
    <submittedName>
        <fullName evidence="2">Uncharacterized protein</fullName>
    </submittedName>
</protein>
<gene>
    <name evidence="2" type="ORF">PPACK8108_LOCUS14592</name>
</gene>
<dbReference type="AlphaFoldDB" id="A0AAV0BA52"/>
<feature type="region of interest" description="Disordered" evidence="1">
    <location>
        <begin position="1"/>
        <end position="29"/>
    </location>
</feature>
<sequence length="106" mass="11699">MSQEKIKITTHSDLPTSNSRYETGSTETARSDTQTYLLPDFQKNAEGGFGWIAVNYLIIAFEPSAVERICHAENLTKLGLKLLDKTDVIPSVFITTWLGYGTTPGS</sequence>
<keyword evidence="3" id="KW-1185">Reference proteome</keyword>
<evidence type="ECO:0000313" key="2">
    <source>
        <dbReference type="EMBL" id="CAH7681918.1"/>
    </source>
</evidence>
<evidence type="ECO:0000313" key="3">
    <source>
        <dbReference type="Proteomes" id="UP001153365"/>
    </source>
</evidence>
<feature type="compositionally biased region" description="Polar residues" evidence="1">
    <location>
        <begin position="8"/>
        <end position="29"/>
    </location>
</feature>
<dbReference type="Proteomes" id="UP001153365">
    <property type="component" value="Unassembled WGS sequence"/>
</dbReference>
<name>A0AAV0BA52_PHAPC</name>
<dbReference type="EMBL" id="CALTRL010003758">
    <property type="protein sequence ID" value="CAH7681918.1"/>
    <property type="molecule type" value="Genomic_DNA"/>
</dbReference>
<organism evidence="2 3">
    <name type="scientific">Phakopsora pachyrhizi</name>
    <name type="common">Asian soybean rust disease fungus</name>
    <dbReference type="NCBI Taxonomy" id="170000"/>
    <lineage>
        <taxon>Eukaryota</taxon>
        <taxon>Fungi</taxon>
        <taxon>Dikarya</taxon>
        <taxon>Basidiomycota</taxon>
        <taxon>Pucciniomycotina</taxon>
        <taxon>Pucciniomycetes</taxon>
        <taxon>Pucciniales</taxon>
        <taxon>Phakopsoraceae</taxon>
        <taxon>Phakopsora</taxon>
    </lineage>
</organism>